<sequence length="453" mass="52606">MCVILFKKKRIQNVTELEALDVCNLIQKKRIQNVTELEALDVCYLIQEKRIKNVTELEALDVCYLIQEKSIKNVTELEALDVCNLIQEKSIKNVTELEALAQEQMLERKSDLAAFILNRSPRAINDILTTSWEMKTASARVVRSAKSRIEILNDAADGNCVDGCNGRWLECANEILYHNGLDQSEFTGYVLDLLTRGKGKYKNLMLVGAANWKNFSVKPSKFNITRLRIRLQDHSLGLLTTFSIGFKSGLVAGYPNTTKQLLQHRIPRYPKHHLYHWRFLLHDSYHWYFITGYPNTTKQLLQHRVPRYPKHHLYHWRFLIHDSYHLYFNTGYPNTTKQLLQYRIPRYPKHHLRTTGNFCFTTRTTGILSQDTQTPLNNFYNTEYPDTQNTTCTTGDFCLTTRTTGILSQDTQTPLNNFYNTGYPDTQNTTCTTGDFCFTTRTTCVLLVYRTCM</sequence>
<dbReference type="HOGENOM" id="CLU_604548_0_0_1"/>
<organism evidence="1 2">
    <name type="scientific">Nematostella vectensis</name>
    <name type="common">Starlet sea anemone</name>
    <dbReference type="NCBI Taxonomy" id="45351"/>
    <lineage>
        <taxon>Eukaryota</taxon>
        <taxon>Metazoa</taxon>
        <taxon>Cnidaria</taxon>
        <taxon>Anthozoa</taxon>
        <taxon>Hexacorallia</taxon>
        <taxon>Actiniaria</taxon>
        <taxon>Edwardsiidae</taxon>
        <taxon>Nematostella</taxon>
    </lineage>
</organism>
<evidence type="ECO:0000313" key="2">
    <source>
        <dbReference type="Proteomes" id="UP000001593"/>
    </source>
</evidence>
<name>A7S0Y8_NEMVE</name>
<proteinExistence type="predicted"/>
<keyword evidence="2" id="KW-1185">Reference proteome</keyword>
<accession>A7S0Y8</accession>
<dbReference type="Proteomes" id="UP000001593">
    <property type="component" value="Unassembled WGS sequence"/>
</dbReference>
<dbReference type="EMBL" id="DS469562">
    <property type="protein sequence ID" value="EDO42666.1"/>
    <property type="molecule type" value="Genomic_DNA"/>
</dbReference>
<evidence type="ECO:0000313" key="1">
    <source>
        <dbReference type="EMBL" id="EDO42666.1"/>
    </source>
</evidence>
<dbReference type="InParanoid" id="A7S0Y8"/>
<gene>
    <name evidence="1" type="ORF">NEMVEDRAFT_v1g205109</name>
</gene>
<reference evidence="1 2" key="1">
    <citation type="journal article" date="2007" name="Science">
        <title>Sea anemone genome reveals ancestral eumetazoan gene repertoire and genomic organization.</title>
        <authorList>
            <person name="Putnam N.H."/>
            <person name="Srivastava M."/>
            <person name="Hellsten U."/>
            <person name="Dirks B."/>
            <person name="Chapman J."/>
            <person name="Salamov A."/>
            <person name="Terry A."/>
            <person name="Shapiro H."/>
            <person name="Lindquist E."/>
            <person name="Kapitonov V.V."/>
            <person name="Jurka J."/>
            <person name="Genikhovich G."/>
            <person name="Grigoriev I.V."/>
            <person name="Lucas S.M."/>
            <person name="Steele R.E."/>
            <person name="Finnerty J.R."/>
            <person name="Technau U."/>
            <person name="Martindale M.Q."/>
            <person name="Rokhsar D.S."/>
        </authorList>
    </citation>
    <scope>NUCLEOTIDE SEQUENCE [LARGE SCALE GENOMIC DNA]</scope>
    <source>
        <strain evidence="2">CH2 X CH6</strain>
    </source>
</reference>
<dbReference type="AlphaFoldDB" id="A7S0Y8"/>
<protein>
    <submittedName>
        <fullName evidence="1">Uncharacterized protein</fullName>
    </submittedName>
</protein>